<feature type="transmembrane region" description="Helical" evidence="6">
    <location>
        <begin position="42"/>
        <end position="65"/>
    </location>
</feature>
<feature type="transmembrane region" description="Helical" evidence="6">
    <location>
        <begin position="85"/>
        <end position="106"/>
    </location>
</feature>
<feature type="transmembrane region" description="Helical" evidence="6">
    <location>
        <begin position="143"/>
        <end position="161"/>
    </location>
</feature>
<dbReference type="PANTHER" id="PTHR34820:SF4">
    <property type="entry name" value="INNER MEMBRANE PROTEIN YEBZ"/>
    <property type="match status" value="1"/>
</dbReference>
<keyword evidence="4 6" id="KW-1133">Transmembrane helix</keyword>
<evidence type="ECO:0000256" key="1">
    <source>
        <dbReference type="ARBA" id="ARBA00004651"/>
    </source>
</evidence>
<dbReference type="Proteomes" id="UP000239047">
    <property type="component" value="Unassembled WGS sequence"/>
</dbReference>
<evidence type="ECO:0000259" key="7">
    <source>
        <dbReference type="Pfam" id="PF05425"/>
    </source>
</evidence>
<keyword evidence="2" id="KW-1003">Cell membrane</keyword>
<feature type="transmembrane region" description="Helical" evidence="6">
    <location>
        <begin position="336"/>
        <end position="356"/>
    </location>
</feature>
<keyword evidence="5 6" id="KW-0472">Membrane</keyword>
<accession>A0A2S5G8Z8</accession>
<evidence type="ECO:0000256" key="6">
    <source>
        <dbReference type="SAM" id="Phobius"/>
    </source>
</evidence>
<protein>
    <recommendedName>
        <fullName evidence="7">Copper resistance protein D domain-containing protein</fullName>
    </recommendedName>
</protein>
<evidence type="ECO:0000256" key="2">
    <source>
        <dbReference type="ARBA" id="ARBA00022475"/>
    </source>
</evidence>
<dbReference type="GO" id="GO:0006825">
    <property type="term" value="P:copper ion transport"/>
    <property type="evidence" value="ECO:0007669"/>
    <property type="project" value="InterPro"/>
</dbReference>
<evidence type="ECO:0000256" key="5">
    <source>
        <dbReference type="ARBA" id="ARBA00023136"/>
    </source>
</evidence>
<reference evidence="8 9" key="1">
    <citation type="submission" date="2018-02" db="EMBL/GenBank/DDBJ databases">
        <title>Jeotgalibacillus proteolyticum sp. nov. a protease producing bacterium isolated from ocean sediments of Laizhou Bay.</title>
        <authorList>
            <person name="Li Y."/>
        </authorList>
    </citation>
    <scope>NUCLEOTIDE SEQUENCE [LARGE SCALE GENOMIC DNA]</scope>
    <source>
        <strain evidence="8 9">22-7</strain>
    </source>
</reference>
<dbReference type="AlphaFoldDB" id="A0A2S5G8Z8"/>
<evidence type="ECO:0000256" key="3">
    <source>
        <dbReference type="ARBA" id="ARBA00022692"/>
    </source>
</evidence>
<feature type="transmembrane region" description="Helical" evidence="6">
    <location>
        <begin position="310"/>
        <end position="329"/>
    </location>
</feature>
<dbReference type="PANTHER" id="PTHR34820">
    <property type="entry name" value="INNER MEMBRANE PROTEIN YEBZ"/>
    <property type="match status" value="1"/>
</dbReference>
<dbReference type="EMBL" id="PREZ01000006">
    <property type="protein sequence ID" value="PPA69415.1"/>
    <property type="molecule type" value="Genomic_DNA"/>
</dbReference>
<feature type="transmembrane region" description="Helical" evidence="6">
    <location>
        <begin position="173"/>
        <end position="195"/>
    </location>
</feature>
<dbReference type="Pfam" id="PF05425">
    <property type="entry name" value="CopD"/>
    <property type="match status" value="1"/>
</dbReference>
<evidence type="ECO:0000313" key="8">
    <source>
        <dbReference type="EMBL" id="PPA69415.1"/>
    </source>
</evidence>
<feature type="transmembrane region" description="Helical" evidence="6">
    <location>
        <begin position="12"/>
        <end position="30"/>
    </location>
</feature>
<sequence length="358" mass="39502">MEFLIPISEFGTYLCFAILAGYIALQYIPAEYKPQSTVSKRTILLSTLGVFVFSLGPAALAISYFRDTVGFTMAAYSVITDSQIGKVWVVIGFSSVLLWVTCLLNGSKHVQGLLLVIMVLAIGYSGHSASLSFWFGFVAHSGHFSMVILWSGILIHVAWFSRDQTKWKKFLQWFTPFAIGCIIIIVISGLTLMFFVVKPDTYVNSWLLPYGQMLLLKHIGIIPILVFAFINGVLARRAVSSPSFNPRPWVKAETIVILIVFFFTSILGTLPPPHEVDFAADSQGSSSWVEWILGKEILPAANVTLTANTMSILLFVTSLLFLILIILSFKKVKPAVGVFFAGSFIASMYLGLILSLSL</sequence>
<dbReference type="RefSeq" id="WP_104059153.1">
    <property type="nucleotide sequence ID" value="NZ_PREZ01000006.1"/>
</dbReference>
<dbReference type="InterPro" id="IPR008457">
    <property type="entry name" value="Cu-R_CopD_dom"/>
</dbReference>
<evidence type="ECO:0000256" key="4">
    <source>
        <dbReference type="ARBA" id="ARBA00022989"/>
    </source>
</evidence>
<gene>
    <name evidence="8" type="ORF">C4B60_16650</name>
</gene>
<name>A0A2S5G8Z8_9BACL</name>
<dbReference type="OrthoDB" id="2387346at2"/>
<feature type="transmembrane region" description="Helical" evidence="6">
    <location>
        <begin position="113"/>
        <end position="137"/>
    </location>
</feature>
<comment type="caution">
    <text evidence="8">The sequence shown here is derived from an EMBL/GenBank/DDBJ whole genome shotgun (WGS) entry which is preliminary data.</text>
</comment>
<dbReference type="GO" id="GO:0005886">
    <property type="term" value="C:plasma membrane"/>
    <property type="evidence" value="ECO:0007669"/>
    <property type="project" value="UniProtKB-SubCell"/>
</dbReference>
<feature type="transmembrane region" description="Helical" evidence="6">
    <location>
        <begin position="215"/>
        <end position="234"/>
    </location>
</feature>
<proteinExistence type="predicted"/>
<comment type="subcellular location">
    <subcellularLocation>
        <location evidence="1">Cell membrane</location>
        <topology evidence="1">Multi-pass membrane protein</topology>
    </subcellularLocation>
</comment>
<keyword evidence="9" id="KW-1185">Reference proteome</keyword>
<feature type="transmembrane region" description="Helical" evidence="6">
    <location>
        <begin position="255"/>
        <end position="272"/>
    </location>
</feature>
<feature type="domain" description="Copper resistance protein D" evidence="7">
    <location>
        <begin position="169"/>
        <end position="267"/>
    </location>
</feature>
<keyword evidence="3 6" id="KW-0812">Transmembrane</keyword>
<organism evidence="8 9">
    <name type="scientific">Jeotgalibacillus proteolyticus</name>
    <dbReference type="NCBI Taxonomy" id="2082395"/>
    <lineage>
        <taxon>Bacteria</taxon>
        <taxon>Bacillati</taxon>
        <taxon>Bacillota</taxon>
        <taxon>Bacilli</taxon>
        <taxon>Bacillales</taxon>
        <taxon>Caryophanaceae</taxon>
        <taxon>Jeotgalibacillus</taxon>
    </lineage>
</organism>
<dbReference type="InterPro" id="IPR032694">
    <property type="entry name" value="CopC/D"/>
</dbReference>
<evidence type="ECO:0000313" key="9">
    <source>
        <dbReference type="Proteomes" id="UP000239047"/>
    </source>
</evidence>